<organism evidence="2 3">
    <name type="scientific">Segatella oris</name>
    <dbReference type="NCBI Taxonomy" id="28135"/>
    <lineage>
        <taxon>Bacteria</taxon>
        <taxon>Pseudomonadati</taxon>
        <taxon>Bacteroidota</taxon>
        <taxon>Bacteroidia</taxon>
        <taxon>Bacteroidales</taxon>
        <taxon>Prevotellaceae</taxon>
        <taxon>Segatella</taxon>
    </lineage>
</organism>
<dbReference type="KEGG" id="poc:NCTC13071_00201"/>
<dbReference type="Pfam" id="PF08522">
    <property type="entry name" value="BT_3987-like_N"/>
    <property type="match status" value="1"/>
</dbReference>
<dbReference type="GeneID" id="85011124"/>
<dbReference type="GO" id="GO:0005975">
    <property type="term" value="P:carbohydrate metabolic process"/>
    <property type="evidence" value="ECO:0007669"/>
    <property type="project" value="UniProtKB-ARBA"/>
</dbReference>
<name>A0A3S4X0A5_9BACT</name>
<dbReference type="Proteomes" id="UP000274578">
    <property type="component" value="Chromosome 1"/>
</dbReference>
<feature type="domain" description="BT-3987-like N-terminal" evidence="1">
    <location>
        <begin position="31"/>
        <end position="144"/>
    </location>
</feature>
<evidence type="ECO:0000259" key="1">
    <source>
        <dbReference type="Pfam" id="PF08522"/>
    </source>
</evidence>
<dbReference type="GO" id="GO:0004553">
    <property type="term" value="F:hydrolase activity, hydrolyzing O-glycosyl compounds"/>
    <property type="evidence" value="ECO:0007669"/>
    <property type="project" value="UniProtKB-ARBA"/>
</dbReference>
<dbReference type="Gene3D" id="2.60.40.1740">
    <property type="entry name" value="hypothetical protein (bacova_03559)"/>
    <property type="match status" value="1"/>
</dbReference>
<dbReference type="Pfam" id="PF13385">
    <property type="entry name" value="Laminin_G_3"/>
    <property type="match status" value="1"/>
</dbReference>
<reference evidence="2 3" key="1">
    <citation type="submission" date="2018-12" db="EMBL/GenBank/DDBJ databases">
        <authorList>
            <consortium name="Pathogen Informatics"/>
        </authorList>
    </citation>
    <scope>NUCLEOTIDE SEQUENCE [LARGE SCALE GENOMIC DNA]</scope>
    <source>
        <strain evidence="2 3">NCTC13071</strain>
    </source>
</reference>
<dbReference type="EMBL" id="LR134384">
    <property type="protein sequence ID" value="VEH14234.1"/>
    <property type="molecule type" value="Genomic_DNA"/>
</dbReference>
<dbReference type="InterPro" id="IPR013728">
    <property type="entry name" value="BT_3987-like_N"/>
</dbReference>
<dbReference type="RefSeq" id="WP_025879588.1">
    <property type="nucleotide sequence ID" value="NZ_CAUQRS010000002.1"/>
</dbReference>
<gene>
    <name evidence="2" type="ORF">NCTC13071_00201</name>
</gene>
<proteinExistence type="predicted"/>
<evidence type="ECO:0000313" key="2">
    <source>
        <dbReference type="EMBL" id="VEH14234.1"/>
    </source>
</evidence>
<dbReference type="AlphaFoldDB" id="A0A3S4X0A5"/>
<sequence length="381" mass="42074">MNKHILKHIVMGIAAFCAVSCQDSESDLLKPKAYFENNLQQVTMPNSGNTLTVDITARISNKVKSAVAVSYSLADPSLVATYNSKYGTNYQTFKSEDAAFVQATSSVETGKLYAEKVSLTLKNLDKLEEGKTYMLPIQLHSSSVPVIAGEDISYILLAKPIKITNAALFYSNYISVKFPNGTLFKSFTFEALINSMGFGSNNTIMGTEGLMILRVGDTGGGIPSGILQAAGRQHYEAPEKLQPNKWYHLALTFDQPSGKTVMYVNGVKWAESTWNIPSLDFNSDVGFNIGKIPGFQWGERPFYGYMSEIRVWNVARTENQIKQNMLGVNPKSDGLELYFKMNGTEKTSPNTITDAAKGIECRMNGIEIKQLDEPLTMESIH</sequence>
<dbReference type="Gene3D" id="2.60.120.200">
    <property type="match status" value="1"/>
</dbReference>
<dbReference type="SUPFAM" id="SSF49899">
    <property type="entry name" value="Concanavalin A-like lectins/glucanases"/>
    <property type="match status" value="1"/>
</dbReference>
<evidence type="ECO:0000313" key="3">
    <source>
        <dbReference type="Proteomes" id="UP000274578"/>
    </source>
</evidence>
<protein>
    <submittedName>
        <fullName evidence="2">Domain of uncharacterized function (DUF1735)</fullName>
    </submittedName>
</protein>
<accession>A0A3S4X0A5</accession>
<dbReference type="InterPro" id="IPR013320">
    <property type="entry name" value="ConA-like_dom_sf"/>
</dbReference>